<dbReference type="InterPro" id="IPR016181">
    <property type="entry name" value="Acyl_CoA_acyltransferase"/>
</dbReference>
<dbReference type="RefSeq" id="WP_129253939.1">
    <property type="nucleotide sequence ID" value="NZ_SAXA01000005.1"/>
</dbReference>
<dbReference type="Pfam" id="PF00583">
    <property type="entry name" value="Acetyltransf_1"/>
    <property type="match status" value="1"/>
</dbReference>
<dbReference type="AlphaFoldDB" id="A0A4Q1JNF5"/>
<evidence type="ECO:0000313" key="4">
    <source>
        <dbReference type="Proteomes" id="UP000289703"/>
    </source>
</evidence>
<dbReference type="SUPFAM" id="SSF55729">
    <property type="entry name" value="Acyl-CoA N-acyltransferases (Nat)"/>
    <property type="match status" value="1"/>
</dbReference>
<name>A0A4Q1JNF5_9BACT</name>
<dbReference type="InterPro" id="IPR050769">
    <property type="entry name" value="NAT_camello-type"/>
</dbReference>
<dbReference type="OrthoDB" id="9803233at2"/>
<dbReference type="Proteomes" id="UP000289703">
    <property type="component" value="Unassembled WGS sequence"/>
</dbReference>
<feature type="domain" description="N-acetyltransferase" evidence="2">
    <location>
        <begin position="3"/>
        <end position="148"/>
    </location>
</feature>
<dbReference type="Gene3D" id="3.40.630.30">
    <property type="match status" value="1"/>
</dbReference>
<proteinExistence type="predicted"/>
<keyword evidence="4" id="KW-1185">Reference proteome</keyword>
<dbReference type="PANTHER" id="PTHR13947:SF37">
    <property type="entry name" value="LD18367P"/>
    <property type="match status" value="1"/>
</dbReference>
<evidence type="ECO:0000313" key="3">
    <source>
        <dbReference type="EMBL" id="RXQ95600.1"/>
    </source>
</evidence>
<dbReference type="PANTHER" id="PTHR13947">
    <property type="entry name" value="GNAT FAMILY N-ACETYLTRANSFERASE"/>
    <property type="match status" value="1"/>
</dbReference>
<reference evidence="3 4" key="1">
    <citation type="submission" date="2019-01" db="EMBL/GenBank/DDBJ databases">
        <title>Ancylomarina salipaludis sp. nov., isolated from a salt marsh.</title>
        <authorList>
            <person name="Yoon J.-H."/>
        </authorList>
    </citation>
    <scope>NUCLEOTIDE SEQUENCE [LARGE SCALE GENOMIC DNA]</scope>
    <source>
        <strain evidence="3 4">SHSM-M15</strain>
    </source>
</reference>
<gene>
    <name evidence="3" type="ORF">EO244_06970</name>
</gene>
<keyword evidence="1 3" id="KW-0808">Transferase</keyword>
<protein>
    <submittedName>
        <fullName evidence="3">GNAT family N-acetyltransferase</fullName>
    </submittedName>
</protein>
<dbReference type="GO" id="GO:0008080">
    <property type="term" value="F:N-acetyltransferase activity"/>
    <property type="evidence" value="ECO:0007669"/>
    <property type="project" value="InterPro"/>
</dbReference>
<accession>A0A4Q1JNF5</accession>
<dbReference type="CDD" id="cd04301">
    <property type="entry name" value="NAT_SF"/>
    <property type="match status" value="1"/>
</dbReference>
<dbReference type="PROSITE" id="PS51186">
    <property type="entry name" value="GNAT"/>
    <property type="match status" value="1"/>
</dbReference>
<evidence type="ECO:0000259" key="2">
    <source>
        <dbReference type="PROSITE" id="PS51186"/>
    </source>
</evidence>
<comment type="caution">
    <text evidence="3">The sequence shown here is derived from an EMBL/GenBank/DDBJ whole genome shotgun (WGS) entry which is preliminary data.</text>
</comment>
<sequence>MITIVRTNSENQEFIKLVQLLNSDLAERDGANHPLSQFNTIANIKYVVLAYENDKPIGCGAIAAYDLNTMEIKRMYVSPEVRGKRIGTHMLSELEKWAKELGSSRCILFTGKNQPEANRLYTRNAYRQIEKYGKLAEIADSLCFAKEI</sequence>
<dbReference type="EMBL" id="SAXA01000005">
    <property type="protein sequence ID" value="RXQ95600.1"/>
    <property type="molecule type" value="Genomic_DNA"/>
</dbReference>
<organism evidence="3 4">
    <name type="scientific">Ancylomarina salipaludis</name>
    <dbReference type="NCBI Taxonomy" id="2501299"/>
    <lineage>
        <taxon>Bacteria</taxon>
        <taxon>Pseudomonadati</taxon>
        <taxon>Bacteroidota</taxon>
        <taxon>Bacteroidia</taxon>
        <taxon>Marinilabiliales</taxon>
        <taxon>Marinifilaceae</taxon>
        <taxon>Ancylomarina</taxon>
    </lineage>
</organism>
<dbReference type="InterPro" id="IPR000182">
    <property type="entry name" value="GNAT_dom"/>
</dbReference>
<evidence type="ECO:0000256" key="1">
    <source>
        <dbReference type="ARBA" id="ARBA00022679"/>
    </source>
</evidence>